<dbReference type="Proteomes" id="UP000223891">
    <property type="component" value="Segment"/>
</dbReference>
<sequence>MTDNEALKLAVKMHDEFNALSTQFDLEFELHKHMWFKSGSDICENRDNNKEDLFEGDGNTYGWEVRYIRYEDDDFLLAKVDNGCGDQYFALFLKEFEVSEYEDC</sequence>
<protein>
    <submittedName>
        <fullName evidence="1">Uncharacterized protein</fullName>
    </submittedName>
</protein>
<reference evidence="2" key="1">
    <citation type="submission" date="2016-01" db="EMBL/GenBank/DDBJ databases">
        <title>Isolation and Characterization of Enterobacteria phage CBB.</title>
        <authorList>
            <person name="Buttimer C.T.H."/>
            <person name="Hendrix H."/>
            <person name="Alexandre H."/>
            <person name="O'Mahony J."/>
            <person name="Lavigne R."/>
            <person name="Coffey A."/>
        </authorList>
    </citation>
    <scope>NUCLEOTIDE SEQUENCE [LARGE SCALE GENOMIC DNA]</scope>
</reference>
<organism evidence="1 2">
    <name type="scientific">Pectobacterium phage vB_PcaM_CBB</name>
    <dbReference type="NCBI Taxonomy" id="2772511"/>
    <lineage>
        <taxon>Viruses</taxon>
        <taxon>Duplodnaviria</taxon>
        <taxon>Heunggongvirae</taxon>
        <taxon>Uroviricota</taxon>
        <taxon>Caudoviricetes</taxon>
        <taxon>Mimasvirus</taxon>
        <taxon>Mimasvirus CBB</taxon>
    </lineage>
</organism>
<gene>
    <name evidence="1" type="ORF">CBB_354</name>
</gene>
<name>A0A1L2CV96_9CAUD</name>
<evidence type="ECO:0000313" key="2">
    <source>
        <dbReference type="Proteomes" id="UP000223891"/>
    </source>
</evidence>
<evidence type="ECO:0000313" key="1">
    <source>
        <dbReference type="EMBL" id="AMM43917.1"/>
    </source>
</evidence>
<accession>A0A1L2CV96</accession>
<dbReference type="EMBL" id="KU574722">
    <property type="protein sequence ID" value="AMM43917.1"/>
    <property type="molecule type" value="Genomic_DNA"/>
</dbReference>
<proteinExistence type="predicted"/>
<keyword evidence="2" id="KW-1185">Reference proteome</keyword>